<dbReference type="InterPro" id="IPR018062">
    <property type="entry name" value="HTH_AraC-typ_CS"/>
</dbReference>
<dbReference type="Pfam" id="PF02311">
    <property type="entry name" value="AraC_binding"/>
    <property type="match status" value="1"/>
</dbReference>
<dbReference type="SUPFAM" id="SSF51215">
    <property type="entry name" value="Regulatory protein AraC"/>
    <property type="match status" value="1"/>
</dbReference>
<dbReference type="CDD" id="cd06986">
    <property type="entry name" value="cupin_MmsR-like_N"/>
    <property type="match status" value="1"/>
</dbReference>
<name>A0ABS5AT59_9STRE</name>
<dbReference type="Gene3D" id="1.10.10.60">
    <property type="entry name" value="Homeodomain-like"/>
    <property type="match status" value="2"/>
</dbReference>
<gene>
    <name evidence="5" type="ORF">DHL47_00145</name>
</gene>
<dbReference type="InterPro" id="IPR003313">
    <property type="entry name" value="AraC-bd"/>
</dbReference>
<comment type="caution">
    <text evidence="5">The sequence shown here is derived from an EMBL/GenBank/DDBJ whole genome shotgun (WGS) entry which is preliminary data.</text>
</comment>
<dbReference type="SUPFAM" id="SSF46689">
    <property type="entry name" value="Homeodomain-like"/>
    <property type="match status" value="1"/>
</dbReference>
<reference evidence="5 6" key="1">
    <citation type="submission" date="2018-05" db="EMBL/GenBank/DDBJ databases">
        <title>Draft genome sequence of Streptococcus panodentis CCUG 70867T.</title>
        <authorList>
            <person name="Salva-Serra F."/>
            <person name="Mendez V."/>
            <person name="Jaen-Luchoro D."/>
            <person name="Gonzales-Siles L."/>
            <person name="Karlsson R."/>
            <person name="Engstrom-Jakobsson H."/>
            <person name="Busquets A."/>
            <person name="Gomila M."/>
            <person name="Pineiro-Iglesias B."/>
            <person name="Bennasar-Figueras A."/>
            <person name="Seeger M."/>
            <person name="Moore E."/>
        </authorList>
    </citation>
    <scope>NUCLEOTIDE SEQUENCE [LARGE SCALE GENOMIC DNA]</scope>
    <source>
        <strain evidence="5 6">CCUG 70867</strain>
    </source>
</reference>
<keyword evidence="3" id="KW-0804">Transcription</keyword>
<dbReference type="PROSITE" id="PS01124">
    <property type="entry name" value="HTH_ARAC_FAMILY_2"/>
    <property type="match status" value="1"/>
</dbReference>
<evidence type="ECO:0000256" key="3">
    <source>
        <dbReference type="ARBA" id="ARBA00023163"/>
    </source>
</evidence>
<dbReference type="InterPro" id="IPR018060">
    <property type="entry name" value="HTH_AraC"/>
</dbReference>
<protein>
    <submittedName>
        <fullName evidence="5">AraC family transcriptional regulator</fullName>
    </submittedName>
</protein>
<evidence type="ECO:0000313" key="5">
    <source>
        <dbReference type="EMBL" id="MBP2619772.1"/>
    </source>
</evidence>
<evidence type="ECO:0000259" key="4">
    <source>
        <dbReference type="PROSITE" id="PS01124"/>
    </source>
</evidence>
<dbReference type="InterPro" id="IPR009057">
    <property type="entry name" value="Homeodomain-like_sf"/>
</dbReference>
<dbReference type="InterPro" id="IPR037923">
    <property type="entry name" value="HTH-like"/>
</dbReference>
<dbReference type="InterPro" id="IPR020449">
    <property type="entry name" value="Tscrpt_reg_AraC-type_HTH"/>
</dbReference>
<accession>A0ABS5AT59</accession>
<dbReference type="Proteomes" id="UP001519349">
    <property type="component" value="Unassembled WGS sequence"/>
</dbReference>
<dbReference type="PRINTS" id="PR00032">
    <property type="entry name" value="HTHARAC"/>
</dbReference>
<proteinExistence type="predicted"/>
<evidence type="ECO:0000313" key="6">
    <source>
        <dbReference type="Proteomes" id="UP001519349"/>
    </source>
</evidence>
<feature type="domain" description="HTH araC/xylS-type" evidence="4">
    <location>
        <begin position="190"/>
        <end position="289"/>
    </location>
</feature>
<dbReference type="Pfam" id="PF12833">
    <property type="entry name" value="HTH_18"/>
    <property type="match status" value="1"/>
</dbReference>
<keyword evidence="2" id="KW-0238">DNA-binding</keyword>
<dbReference type="EMBL" id="QFAY01000001">
    <property type="protein sequence ID" value="MBP2619772.1"/>
    <property type="molecule type" value="Genomic_DNA"/>
</dbReference>
<dbReference type="SMART" id="SM00342">
    <property type="entry name" value="HTH_ARAC"/>
    <property type="match status" value="1"/>
</dbReference>
<sequence length="299" mass="34563">MLVRYGKMLGRRKNMDFFSEYQTGSIDLGLSFYGYEDCQPAYFFGPAIRDTYILHYIKQGRGQFHYKGRIMDLQAGDFFLLKPNELTFYQADRQDPWSYYWLGISGSRAFDFFSQSQIEDDCYLLAGRDAGSDSAGKIIENLVHFAEQTKSSQLAQLHIMGQLYELMFCLGSIAPKPDSSKLSPSRQLYLSCKQIIDTQYPLPQLSIQEIATELSVHRSYLTTIFKKQHQSSPKEYLHHVRMHRAKQLLENTRQPIQFIAYSVGFSDPLYFSKAFKKFFSCSPSQMRGKEKAAENMSLC</sequence>
<keyword evidence="6" id="KW-1185">Reference proteome</keyword>
<evidence type="ECO:0000256" key="1">
    <source>
        <dbReference type="ARBA" id="ARBA00023015"/>
    </source>
</evidence>
<dbReference type="PANTHER" id="PTHR43280:SF30">
    <property type="entry name" value="MMSAB OPERON REGULATORY PROTEIN"/>
    <property type="match status" value="1"/>
</dbReference>
<evidence type="ECO:0000256" key="2">
    <source>
        <dbReference type="ARBA" id="ARBA00023125"/>
    </source>
</evidence>
<dbReference type="Gene3D" id="2.60.120.280">
    <property type="entry name" value="Regulatory protein AraC"/>
    <property type="match status" value="1"/>
</dbReference>
<organism evidence="5 6">
    <name type="scientific">Streptococcus panodentis</name>
    <dbReference type="NCBI Taxonomy" id="1581472"/>
    <lineage>
        <taxon>Bacteria</taxon>
        <taxon>Bacillati</taxon>
        <taxon>Bacillota</taxon>
        <taxon>Bacilli</taxon>
        <taxon>Lactobacillales</taxon>
        <taxon>Streptococcaceae</taxon>
        <taxon>Streptococcus</taxon>
    </lineage>
</organism>
<keyword evidence="1" id="KW-0805">Transcription regulation</keyword>
<dbReference type="PROSITE" id="PS00041">
    <property type="entry name" value="HTH_ARAC_FAMILY_1"/>
    <property type="match status" value="1"/>
</dbReference>
<dbReference type="PANTHER" id="PTHR43280">
    <property type="entry name" value="ARAC-FAMILY TRANSCRIPTIONAL REGULATOR"/>
    <property type="match status" value="1"/>
</dbReference>